<evidence type="ECO:0000256" key="3">
    <source>
        <dbReference type="ARBA" id="ARBA00023163"/>
    </source>
</evidence>
<organism evidence="6 7">
    <name type="scientific">Cellvibrio mixtus</name>
    <dbReference type="NCBI Taxonomy" id="39650"/>
    <lineage>
        <taxon>Bacteria</taxon>
        <taxon>Pseudomonadati</taxon>
        <taxon>Pseudomonadota</taxon>
        <taxon>Gammaproteobacteria</taxon>
        <taxon>Cellvibrionales</taxon>
        <taxon>Cellvibrionaceae</taxon>
        <taxon>Cellvibrio</taxon>
    </lineage>
</organism>
<dbReference type="GO" id="GO:0003700">
    <property type="term" value="F:DNA-binding transcription factor activity"/>
    <property type="evidence" value="ECO:0007669"/>
    <property type="project" value="InterPro"/>
</dbReference>
<dbReference type="PANTHER" id="PTHR43280">
    <property type="entry name" value="ARAC-FAMILY TRANSCRIPTIONAL REGULATOR"/>
    <property type="match status" value="1"/>
</dbReference>
<protein>
    <recommendedName>
        <fullName evidence="5">HTH araC/xylS-type domain-containing protein</fullName>
    </recommendedName>
</protein>
<keyword evidence="2" id="KW-0238">DNA-binding</keyword>
<dbReference type="SMART" id="SM00342">
    <property type="entry name" value="HTH_ARAC"/>
    <property type="match status" value="1"/>
</dbReference>
<dbReference type="Gene3D" id="1.10.10.60">
    <property type="entry name" value="Homeodomain-like"/>
    <property type="match status" value="2"/>
</dbReference>
<keyword evidence="3" id="KW-0804">Transcription</keyword>
<reference evidence="7" key="1">
    <citation type="submission" date="2017-05" db="EMBL/GenBank/DDBJ databases">
        <authorList>
            <person name="Barney B.M."/>
        </authorList>
    </citation>
    <scope>NUCLEOTIDE SEQUENCE [LARGE SCALE GENOMIC DNA]</scope>
    <source>
        <strain evidence="7">PSBB022</strain>
    </source>
</reference>
<dbReference type="Pfam" id="PF12833">
    <property type="entry name" value="HTH_18"/>
    <property type="match status" value="1"/>
</dbReference>
<dbReference type="InterPro" id="IPR020449">
    <property type="entry name" value="Tscrpt_reg_AraC-type_HTH"/>
</dbReference>
<dbReference type="PRINTS" id="PR00032">
    <property type="entry name" value="HTHARAC"/>
</dbReference>
<dbReference type="InterPro" id="IPR009057">
    <property type="entry name" value="Homeodomain-like_sf"/>
</dbReference>
<evidence type="ECO:0000256" key="1">
    <source>
        <dbReference type="ARBA" id="ARBA00023015"/>
    </source>
</evidence>
<keyword evidence="4" id="KW-1133">Transmembrane helix</keyword>
<name>A0A266QD66_9GAMM</name>
<evidence type="ECO:0000256" key="4">
    <source>
        <dbReference type="SAM" id="Phobius"/>
    </source>
</evidence>
<feature type="transmembrane region" description="Helical" evidence="4">
    <location>
        <begin position="70"/>
        <end position="89"/>
    </location>
</feature>
<dbReference type="GO" id="GO:0043565">
    <property type="term" value="F:sequence-specific DNA binding"/>
    <property type="evidence" value="ECO:0007669"/>
    <property type="project" value="InterPro"/>
</dbReference>
<proteinExistence type="predicted"/>
<dbReference type="RefSeq" id="WP_094985159.1">
    <property type="nucleotide sequence ID" value="NZ_NHNI01000001.1"/>
</dbReference>
<evidence type="ECO:0000256" key="2">
    <source>
        <dbReference type="ARBA" id="ARBA00023125"/>
    </source>
</evidence>
<accession>A0A266QD66</accession>
<evidence type="ECO:0000313" key="6">
    <source>
        <dbReference type="EMBL" id="OZY87834.1"/>
    </source>
</evidence>
<dbReference type="PANTHER" id="PTHR43280:SF29">
    <property type="entry name" value="ARAC-FAMILY TRANSCRIPTIONAL REGULATOR"/>
    <property type="match status" value="1"/>
</dbReference>
<keyword evidence="1" id="KW-0805">Transcription regulation</keyword>
<comment type="caution">
    <text evidence="6">The sequence shown here is derived from an EMBL/GenBank/DDBJ whole genome shotgun (WGS) entry which is preliminary data.</text>
</comment>
<evidence type="ECO:0000259" key="5">
    <source>
        <dbReference type="PROSITE" id="PS01124"/>
    </source>
</evidence>
<feature type="transmembrane region" description="Helical" evidence="4">
    <location>
        <begin position="12"/>
        <end position="30"/>
    </location>
</feature>
<dbReference type="STRING" id="1209072.GCA_000766945_02916"/>
<keyword evidence="7" id="KW-1185">Reference proteome</keyword>
<sequence>MVEVALLAIKDLSLLMSSALVLILLCLLILRPHQNAFRYVYRCCLVLFFVVGIVRMLASLLDWDIDVDAALLLVINNILFMVGCVFFWLGPRWFMHAPLIARGARHSGSHSHKLTGDESGTVADVIAMETQPQLAEKLTEFMVLQKPYLEPHITVERLAAKLNVSPKLLSSTINNELHMNFFELISNYRVAEAKQRLLDAELSEKPICEIMKSCGFNSKSVFNQAFKKAVGVTPSHYRQQHNQP</sequence>
<feature type="domain" description="HTH araC/xylS-type" evidence="5">
    <location>
        <begin position="136"/>
        <end position="240"/>
    </location>
</feature>
<feature type="transmembrane region" description="Helical" evidence="4">
    <location>
        <begin position="39"/>
        <end position="58"/>
    </location>
</feature>
<dbReference type="Proteomes" id="UP000216101">
    <property type="component" value="Unassembled WGS sequence"/>
</dbReference>
<dbReference type="SUPFAM" id="SSF46689">
    <property type="entry name" value="Homeodomain-like"/>
    <property type="match status" value="1"/>
</dbReference>
<gene>
    <name evidence="6" type="ORF">CBP51_13000</name>
</gene>
<evidence type="ECO:0000313" key="7">
    <source>
        <dbReference type="Proteomes" id="UP000216101"/>
    </source>
</evidence>
<dbReference type="AlphaFoldDB" id="A0A266QD66"/>
<dbReference type="EMBL" id="NHNI01000001">
    <property type="protein sequence ID" value="OZY87834.1"/>
    <property type="molecule type" value="Genomic_DNA"/>
</dbReference>
<keyword evidence="4" id="KW-0812">Transmembrane</keyword>
<keyword evidence="4" id="KW-0472">Membrane</keyword>
<dbReference type="InterPro" id="IPR018060">
    <property type="entry name" value="HTH_AraC"/>
</dbReference>
<dbReference type="PROSITE" id="PS01124">
    <property type="entry name" value="HTH_ARAC_FAMILY_2"/>
    <property type="match status" value="1"/>
</dbReference>